<feature type="compositionally biased region" description="Basic and acidic residues" evidence="10">
    <location>
        <begin position="331"/>
        <end position="347"/>
    </location>
</feature>
<comment type="catalytic activity">
    <reaction evidence="7">
        <text>L-threonyl-[protein] + ATP = O-phospho-L-threonyl-[protein] + ADP + H(+)</text>
        <dbReference type="Rhea" id="RHEA:46608"/>
        <dbReference type="Rhea" id="RHEA-COMP:11060"/>
        <dbReference type="Rhea" id="RHEA-COMP:11605"/>
        <dbReference type="ChEBI" id="CHEBI:15378"/>
        <dbReference type="ChEBI" id="CHEBI:30013"/>
        <dbReference type="ChEBI" id="CHEBI:30616"/>
        <dbReference type="ChEBI" id="CHEBI:61977"/>
        <dbReference type="ChEBI" id="CHEBI:456216"/>
        <dbReference type="EC" id="2.7.11.1"/>
    </reaction>
</comment>
<feature type="compositionally biased region" description="Low complexity" evidence="10">
    <location>
        <begin position="350"/>
        <end position="359"/>
    </location>
</feature>
<comment type="catalytic activity">
    <reaction evidence="8">
        <text>L-seryl-[protein] + ATP = O-phospho-L-seryl-[protein] + ADP + H(+)</text>
        <dbReference type="Rhea" id="RHEA:17989"/>
        <dbReference type="Rhea" id="RHEA-COMP:9863"/>
        <dbReference type="Rhea" id="RHEA-COMP:11604"/>
        <dbReference type="ChEBI" id="CHEBI:15378"/>
        <dbReference type="ChEBI" id="CHEBI:29999"/>
        <dbReference type="ChEBI" id="CHEBI:30616"/>
        <dbReference type="ChEBI" id="CHEBI:83421"/>
        <dbReference type="ChEBI" id="CHEBI:456216"/>
        <dbReference type="EC" id="2.7.11.1"/>
    </reaction>
</comment>
<evidence type="ECO:0000256" key="3">
    <source>
        <dbReference type="ARBA" id="ARBA00022679"/>
    </source>
</evidence>
<dbReference type="FunFam" id="1.10.510.10:FF:000571">
    <property type="entry name" value="Maternal embryonic leucine zipper kinase"/>
    <property type="match status" value="1"/>
</dbReference>
<dbReference type="PROSITE" id="PS50011">
    <property type="entry name" value="PROTEIN_KINASE_DOM"/>
    <property type="match status" value="1"/>
</dbReference>
<organism evidence="12 13">
    <name type="scientific">Lachancea meyersii CBS 8951</name>
    <dbReference type="NCBI Taxonomy" id="1266667"/>
    <lineage>
        <taxon>Eukaryota</taxon>
        <taxon>Fungi</taxon>
        <taxon>Dikarya</taxon>
        <taxon>Ascomycota</taxon>
        <taxon>Saccharomycotina</taxon>
        <taxon>Saccharomycetes</taxon>
        <taxon>Saccharomycetales</taxon>
        <taxon>Saccharomycetaceae</taxon>
        <taxon>Lachancea</taxon>
    </lineage>
</organism>
<dbReference type="AlphaFoldDB" id="A0A1G4JX36"/>
<dbReference type="InterPro" id="IPR008271">
    <property type="entry name" value="Ser/Thr_kinase_AS"/>
</dbReference>
<dbReference type="EC" id="2.7.11.1" evidence="1"/>
<proteinExistence type="predicted"/>
<feature type="compositionally biased region" description="Basic residues" evidence="10">
    <location>
        <begin position="809"/>
        <end position="819"/>
    </location>
</feature>
<evidence type="ECO:0000256" key="6">
    <source>
        <dbReference type="ARBA" id="ARBA00022840"/>
    </source>
</evidence>
<dbReference type="EMBL" id="LT598477">
    <property type="protein sequence ID" value="SCU95650.1"/>
    <property type="molecule type" value="Genomic_DNA"/>
</dbReference>
<evidence type="ECO:0000256" key="9">
    <source>
        <dbReference type="PROSITE-ProRule" id="PRU10141"/>
    </source>
</evidence>
<reference evidence="13" key="1">
    <citation type="submission" date="2016-03" db="EMBL/GenBank/DDBJ databases">
        <authorList>
            <person name="Devillers Hugo."/>
        </authorList>
    </citation>
    <scope>NUCLEOTIDE SEQUENCE [LARGE SCALE GENOMIC DNA]</scope>
</reference>
<feature type="compositionally biased region" description="Polar residues" evidence="10">
    <location>
        <begin position="780"/>
        <end position="789"/>
    </location>
</feature>
<dbReference type="SUPFAM" id="SSF56112">
    <property type="entry name" value="Protein kinase-like (PK-like)"/>
    <property type="match status" value="1"/>
</dbReference>
<dbReference type="InterPro" id="IPR011009">
    <property type="entry name" value="Kinase-like_dom_sf"/>
</dbReference>
<keyword evidence="2" id="KW-0723">Serine/threonine-protein kinase</keyword>
<feature type="domain" description="Protein kinase" evidence="11">
    <location>
        <begin position="41"/>
        <end position="309"/>
    </location>
</feature>
<evidence type="ECO:0000256" key="7">
    <source>
        <dbReference type="ARBA" id="ARBA00047899"/>
    </source>
</evidence>
<keyword evidence="13" id="KW-1185">Reference proteome</keyword>
<feature type="binding site" evidence="9">
    <location>
        <position position="76"/>
    </location>
    <ligand>
        <name>ATP</name>
        <dbReference type="ChEBI" id="CHEBI:30616"/>
    </ligand>
</feature>
<keyword evidence="3" id="KW-0808">Transferase</keyword>
<evidence type="ECO:0000256" key="5">
    <source>
        <dbReference type="ARBA" id="ARBA00022777"/>
    </source>
</evidence>
<dbReference type="Pfam" id="PF00069">
    <property type="entry name" value="Pkinase"/>
    <property type="match status" value="1"/>
</dbReference>
<evidence type="ECO:0000256" key="2">
    <source>
        <dbReference type="ARBA" id="ARBA00022527"/>
    </source>
</evidence>
<dbReference type="GO" id="GO:0007165">
    <property type="term" value="P:signal transduction"/>
    <property type="evidence" value="ECO:0007669"/>
    <property type="project" value="TreeGrafter"/>
</dbReference>
<dbReference type="InterPro" id="IPR000719">
    <property type="entry name" value="Prot_kinase_dom"/>
</dbReference>
<dbReference type="GO" id="GO:0005524">
    <property type="term" value="F:ATP binding"/>
    <property type="evidence" value="ECO:0007669"/>
    <property type="project" value="UniProtKB-UniRule"/>
</dbReference>
<accession>A0A1G4JX36</accession>
<evidence type="ECO:0000313" key="13">
    <source>
        <dbReference type="Proteomes" id="UP000191144"/>
    </source>
</evidence>
<dbReference type="PROSITE" id="PS00108">
    <property type="entry name" value="PROTEIN_KINASE_ST"/>
    <property type="match status" value="1"/>
</dbReference>
<feature type="compositionally biased region" description="Low complexity" evidence="10">
    <location>
        <begin position="790"/>
        <end position="801"/>
    </location>
</feature>
<dbReference type="PANTHER" id="PTHR43895:SF32">
    <property type="entry name" value="SERINE_THREONINE-PROTEIN KINASE CHK1"/>
    <property type="match status" value="1"/>
</dbReference>
<sequence length="878" mass="97683">MTTVPQRHTYYGAPSSAYTQSRHLSSFGSTTKRKHVTFGPYIVGSTLGEGEFGKVKMGWSKNPASSLDVPKQVAIKLVRRDTIPKNSEKEVKIYREINALKHLTHPNIVKLEEVLQNSKYIGIVLEYASGGEFYKYIQRKRRLKESVACRLFAQLISGVCYMHSKGLVHRDLKLENLLLDKQENLLITDFGFVNEFSPEDELMKTSCGSPCYAAPELVVTTRPYEARKADIWSCGVILYAMLAGYLPWDDDFENPDGDDIGKLYRYITRTPLKFPDYIAPVPRDLLRETLQPDPKRRINTSQILQHRWLRPHHAFLSVLPAEWDQVSKSQDILRRPPSKKDGTDPTRPRSNCSVSSSNSKGEKRNSLIMDSTLYSQPVPPQQSQSHAVATPSSPPPRMRQSPVKKNRHSRSNSAASVALQAVVDAEKEYNALHPSFPTSASLSALQAESPPLSSQNTSPRLYSHAPKKPSHATVSSLKDSIIIETSPQKGSAAYVLSPLQIDSNTGLILSAKSEGSAVSLPHGAHKLPHSAASHIAHNLPAHRRPRPTSYHPTSYTALSDTSHQIQGSTLPESHDHGLEETSENQPPMEKGPQQMVQKDSHTLSQPFLDMQIVSGDLIKTGDDGGTVAKKIHDQVEDADHRLDLLRQRRQSQRYSVVYDKLFGTVTEQSELVVDDKAVITEPTTPIVQELKATQEPAKKSKKRFSIMSAYSSYNASKSSIEADQGKDKTKDKDRIGVEDDKRSRKSSSRHSSAAKDTNEQTQRNKGPAVDKQISRDKQSTDSTETQRVMSSKTDQTDSQSQRAITPPAAKRKSSLRKPSKNSQNKTRVNRASVMIASATKTDGDALNKSGSGVSEARPREQSTAKKVIDFFKRRSMRL</sequence>
<keyword evidence="5" id="KW-0418">Kinase</keyword>
<evidence type="ECO:0000313" key="12">
    <source>
        <dbReference type="EMBL" id="SCU95650.1"/>
    </source>
</evidence>
<evidence type="ECO:0000256" key="10">
    <source>
        <dbReference type="SAM" id="MobiDB-lite"/>
    </source>
</evidence>
<keyword evidence="4 9" id="KW-0547">Nucleotide-binding</keyword>
<feature type="compositionally biased region" description="Polar residues" evidence="10">
    <location>
        <begin position="550"/>
        <end position="571"/>
    </location>
</feature>
<name>A0A1G4JX36_9SACH</name>
<evidence type="ECO:0000259" key="11">
    <source>
        <dbReference type="PROSITE" id="PS50011"/>
    </source>
</evidence>
<protein>
    <recommendedName>
        <fullName evidence="1">non-specific serine/threonine protein kinase</fullName>
        <ecNumber evidence="1">2.7.11.1</ecNumber>
    </recommendedName>
</protein>
<feature type="region of interest" description="Disordered" evidence="10">
    <location>
        <begin position="327"/>
        <end position="416"/>
    </location>
</feature>
<feature type="compositionally biased region" description="Polar residues" evidence="10">
    <location>
        <begin position="442"/>
        <end position="460"/>
    </location>
</feature>
<feature type="region of interest" description="Disordered" evidence="10">
    <location>
        <begin position="715"/>
        <end position="862"/>
    </location>
</feature>
<keyword evidence="6 9" id="KW-0067">ATP-binding</keyword>
<evidence type="ECO:0000256" key="4">
    <source>
        <dbReference type="ARBA" id="ARBA00022741"/>
    </source>
</evidence>
<feature type="region of interest" description="Disordered" evidence="10">
    <location>
        <begin position="542"/>
        <end position="600"/>
    </location>
</feature>
<dbReference type="InterPro" id="IPR017441">
    <property type="entry name" value="Protein_kinase_ATP_BS"/>
</dbReference>
<feature type="region of interest" description="Disordered" evidence="10">
    <location>
        <begin position="442"/>
        <end position="475"/>
    </location>
</feature>
<dbReference type="PANTHER" id="PTHR43895">
    <property type="entry name" value="CALCIUM/CALMODULIN-DEPENDENT PROTEIN KINASE KINASE-RELATED"/>
    <property type="match status" value="1"/>
</dbReference>
<dbReference type="Proteomes" id="UP000191144">
    <property type="component" value="Chromosome F"/>
</dbReference>
<feature type="compositionally biased region" description="Basic and acidic residues" evidence="10">
    <location>
        <begin position="723"/>
        <end position="742"/>
    </location>
</feature>
<gene>
    <name evidence="12" type="ORF">LAME_0F12882G</name>
</gene>
<dbReference type="OrthoDB" id="193931at2759"/>
<evidence type="ECO:0000256" key="8">
    <source>
        <dbReference type="ARBA" id="ARBA00048679"/>
    </source>
</evidence>
<dbReference type="PROSITE" id="PS00107">
    <property type="entry name" value="PROTEIN_KINASE_ATP"/>
    <property type="match status" value="1"/>
</dbReference>
<evidence type="ECO:0000256" key="1">
    <source>
        <dbReference type="ARBA" id="ARBA00012513"/>
    </source>
</evidence>
<dbReference type="Gene3D" id="1.10.510.10">
    <property type="entry name" value="Transferase(Phosphotransferase) domain 1"/>
    <property type="match status" value="1"/>
</dbReference>
<dbReference type="GO" id="GO:0004674">
    <property type="term" value="F:protein serine/threonine kinase activity"/>
    <property type="evidence" value="ECO:0007669"/>
    <property type="project" value="UniProtKB-KW"/>
</dbReference>
<dbReference type="SMART" id="SM00220">
    <property type="entry name" value="S_TKc"/>
    <property type="match status" value="1"/>
</dbReference>